<organism evidence="1 2">
    <name type="scientific">Streptomyces bacillaris</name>
    <dbReference type="NCBI Taxonomy" id="68179"/>
    <lineage>
        <taxon>Bacteria</taxon>
        <taxon>Bacillati</taxon>
        <taxon>Actinomycetota</taxon>
        <taxon>Actinomycetes</taxon>
        <taxon>Kitasatosporales</taxon>
        <taxon>Streptomycetaceae</taxon>
        <taxon>Streptomyces</taxon>
    </lineage>
</organism>
<evidence type="ECO:0000313" key="2">
    <source>
        <dbReference type="Proteomes" id="UP001598300"/>
    </source>
</evidence>
<dbReference type="EMBL" id="JBHXPM010000008">
    <property type="protein sequence ID" value="MFD3956544.1"/>
    <property type="molecule type" value="Genomic_DNA"/>
</dbReference>
<name>A0ABW6DRU7_9ACTN</name>
<dbReference type="RefSeq" id="WP_070202620.1">
    <property type="nucleotide sequence ID" value="NZ_JBHVRE010000019.1"/>
</dbReference>
<protein>
    <submittedName>
        <fullName evidence="1">Uncharacterized protein</fullName>
    </submittedName>
</protein>
<reference evidence="1 2" key="1">
    <citation type="submission" date="2024-09" db="EMBL/GenBank/DDBJ databases">
        <title>The Natural Products Discovery Center: Release of the First 8490 Sequenced Strains for Exploring Actinobacteria Biosynthetic Diversity.</title>
        <authorList>
            <person name="Kalkreuter E."/>
            <person name="Kautsar S.A."/>
            <person name="Yang D."/>
            <person name="Bader C.D."/>
            <person name="Teijaro C.N."/>
            <person name="Fluegel L."/>
            <person name="Davis C.M."/>
            <person name="Simpson J.R."/>
            <person name="Lauterbach L."/>
            <person name="Steele A.D."/>
            <person name="Gui C."/>
            <person name="Meng S."/>
            <person name="Li G."/>
            <person name="Viehrig K."/>
            <person name="Ye F."/>
            <person name="Su P."/>
            <person name="Kiefer A.F."/>
            <person name="Nichols A."/>
            <person name="Cepeda A.J."/>
            <person name="Yan W."/>
            <person name="Fan B."/>
            <person name="Jiang Y."/>
            <person name="Adhikari A."/>
            <person name="Zheng C.-J."/>
            <person name="Schuster L."/>
            <person name="Cowan T.M."/>
            <person name="Smanski M.J."/>
            <person name="Chevrette M.G."/>
            <person name="De Carvalho L.P.S."/>
            <person name="Shen B."/>
        </authorList>
    </citation>
    <scope>NUCLEOTIDE SEQUENCE [LARGE SCALE GENOMIC DNA]</scope>
    <source>
        <strain evidence="1 2">NPDC058584</strain>
    </source>
</reference>
<proteinExistence type="predicted"/>
<accession>A0ABW6DRU7</accession>
<gene>
    <name evidence="1" type="ORF">ACFWR3_10710</name>
</gene>
<evidence type="ECO:0000313" key="1">
    <source>
        <dbReference type="EMBL" id="MFD3956544.1"/>
    </source>
</evidence>
<comment type="caution">
    <text evidence="1">The sequence shown here is derived from an EMBL/GenBank/DDBJ whole genome shotgun (WGS) entry which is preliminary data.</text>
</comment>
<keyword evidence="2" id="KW-1185">Reference proteome</keyword>
<sequence length="84" mass="9578">MFTTRFELSTTDVRTCEACWREPVDCARQADNPTGRDLLCWSCAASVYPVRVELFPPLGIYALSTRHKWELAPRTSSNAPRNDE</sequence>
<dbReference type="Proteomes" id="UP001598300">
    <property type="component" value="Unassembled WGS sequence"/>
</dbReference>